<dbReference type="EMBL" id="PGGS01000243">
    <property type="protein sequence ID" value="PNH06319.1"/>
    <property type="molecule type" value="Genomic_DNA"/>
</dbReference>
<feature type="non-terminal residue" evidence="1">
    <location>
        <position position="1"/>
    </location>
</feature>
<protein>
    <submittedName>
        <fullName evidence="1">Uncharacterized protein</fullName>
    </submittedName>
</protein>
<dbReference type="AlphaFoldDB" id="A0A2J8A1C0"/>
<name>A0A2J8A1C0_9CHLO</name>
<organism evidence="1 2">
    <name type="scientific">Tetrabaena socialis</name>
    <dbReference type="NCBI Taxonomy" id="47790"/>
    <lineage>
        <taxon>Eukaryota</taxon>
        <taxon>Viridiplantae</taxon>
        <taxon>Chlorophyta</taxon>
        <taxon>core chlorophytes</taxon>
        <taxon>Chlorophyceae</taxon>
        <taxon>CS clade</taxon>
        <taxon>Chlamydomonadales</taxon>
        <taxon>Tetrabaenaceae</taxon>
        <taxon>Tetrabaena</taxon>
    </lineage>
</organism>
<proteinExistence type="predicted"/>
<dbReference type="OrthoDB" id="550951at2759"/>
<sequence>SACIADGPANGTGPPSLLCSFSERVALQQPPAGARVTTLTGMTVIAGPDGAEPAAALDLSASSASSSSRPLLALGANATLLLRDLALDGAALVLPSPLSAPLPLAQLLALRAVVLQNVRITTPSCVALSVHQAAVCHALVPSPHLTVAPGLLRLRQWSSPSLIAVNVTLTCAGPPVPHPCVAVAVGSGQELVDVLYGAYSTPAAVASGQPVPPTYIMIAHDITLAAAIVPVAGCATQGPAPPPLNMISMVGPAFPPTQPGPCAALVTSFSSLHPPIAVTSLLLISGGTVTPPLRTAGDGARSSSSNDSAPAVRAPVLDLGGASNLLDLSSPYCSPPACRVEMYNLSLSGLPLGPPMNYVLGLLRGLLW</sequence>
<evidence type="ECO:0000313" key="1">
    <source>
        <dbReference type="EMBL" id="PNH06319.1"/>
    </source>
</evidence>
<reference evidence="1 2" key="1">
    <citation type="journal article" date="2017" name="Mol. Biol. Evol.">
        <title>The 4-celled Tetrabaena socialis nuclear genome reveals the essential components for genetic control of cell number at the origin of multicellularity in the volvocine lineage.</title>
        <authorList>
            <person name="Featherston J."/>
            <person name="Arakaki Y."/>
            <person name="Hanschen E.R."/>
            <person name="Ferris P.J."/>
            <person name="Michod R.E."/>
            <person name="Olson B.J.S.C."/>
            <person name="Nozaki H."/>
            <person name="Durand P.M."/>
        </authorList>
    </citation>
    <scope>NUCLEOTIDE SEQUENCE [LARGE SCALE GENOMIC DNA]</scope>
    <source>
        <strain evidence="1 2">NIES-571</strain>
    </source>
</reference>
<accession>A0A2J8A1C0</accession>
<comment type="caution">
    <text evidence="1">The sequence shown here is derived from an EMBL/GenBank/DDBJ whole genome shotgun (WGS) entry which is preliminary data.</text>
</comment>
<keyword evidence="2" id="KW-1185">Reference proteome</keyword>
<dbReference type="Proteomes" id="UP000236333">
    <property type="component" value="Unassembled WGS sequence"/>
</dbReference>
<gene>
    <name evidence="1" type="ORF">TSOC_007315</name>
</gene>
<evidence type="ECO:0000313" key="2">
    <source>
        <dbReference type="Proteomes" id="UP000236333"/>
    </source>
</evidence>